<evidence type="ECO:0000313" key="2">
    <source>
        <dbReference type="EMBL" id="MBU8824105.1"/>
    </source>
</evidence>
<accession>A0ABS6HRF3</accession>
<dbReference type="InterPro" id="IPR055596">
    <property type="entry name" value="DUF7172"/>
</dbReference>
<dbReference type="EMBL" id="JAHBOM010000010">
    <property type="protein sequence ID" value="MBU8824105.1"/>
    <property type="molecule type" value="Genomic_DNA"/>
</dbReference>
<dbReference type="RefSeq" id="WP_214394957.1">
    <property type="nucleotide sequence ID" value="NZ_JAHBOL010000014.1"/>
</dbReference>
<protein>
    <recommendedName>
        <fullName evidence="1">DUF7172 domain-containing protein</fullName>
    </recommendedName>
</protein>
<evidence type="ECO:0000313" key="3">
    <source>
        <dbReference type="Proteomes" id="UP000696413"/>
    </source>
</evidence>
<dbReference type="Proteomes" id="UP000696413">
    <property type="component" value="Unassembled WGS sequence"/>
</dbReference>
<gene>
    <name evidence="2" type="ORF">KL859_14665</name>
</gene>
<name>A0ABS6HRF3_MYCGD</name>
<comment type="caution">
    <text evidence="2">The sequence shown here is derived from an EMBL/GenBank/DDBJ whole genome shotgun (WGS) entry which is preliminary data.</text>
</comment>
<reference evidence="2 3" key="1">
    <citation type="submission" date="2021-05" db="EMBL/GenBank/DDBJ databases">
        <title>Draft Genome Sequences of Clinical Respiratory Isolates of Mycobacterium goodii Recovered in Ireland.</title>
        <authorList>
            <person name="Flanagan P.R."/>
            <person name="Mok S."/>
            <person name="Roycroft E."/>
            <person name="Rogers T.R."/>
            <person name="Fitzgibbon M."/>
        </authorList>
    </citation>
    <scope>NUCLEOTIDE SEQUENCE [LARGE SCALE GENOMIC DNA]</scope>
    <source>
        <strain evidence="2 3">14IE55</strain>
    </source>
</reference>
<keyword evidence="3" id="KW-1185">Reference proteome</keyword>
<feature type="domain" description="DUF7172" evidence="1">
    <location>
        <begin position="7"/>
        <end position="209"/>
    </location>
</feature>
<dbReference type="Pfam" id="PF23787">
    <property type="entry name" value="DUF7172"/>
    <property type="match status" value="1"/>
</dbReference>
<evidence type="ECO:0000259" key="1">
    <source>
        <dbReference type="Pfam" id="PF23787"/>
    </source>
</evidence>
<organism evidence="2 3">
    <name type="scientific">Mycolicibacterium goodii</name>
    <name type="common">Mycobacterium goodii</name>
    <dbReference type="NCBI Taxonomy" id="134601"/>
    <lineage>
        <taxon>Bacteria</taxon>
        <taxon>Bacillati</taxon>
        <taxon>Actinomycetota</taxon>
        <taxon>Actinomycetes</taxon>
        <taxon>Mycobacteriales</taxon>
        <taxon>Mycobacteriaceae</taxon>
        <taxon>Mycolicibacterium</taxon>
    </lineage>
</organism>
<proteinExistence type="predicted"/>
<sequence length="214" mass="24165">MPITEFTEPNVCISENLTTDDAGQLRFQPWAIPRPVVDVRANSGGDGKIVKPELTLPGKLMINQQIGWRNDTPLPQQLLIRVTRGPRSWITSNPNAVQMRDRWSFAVDAAPEVPVTTSIFNGQTGSAVDFGTNSVAEPVPGVQWMWTDVNTADEWVPYLVEPEQQFNLWYRCYLWTPPPFSDNANKNDPKHEAYARWARLQLWAYPQQGSVVTG</sequence>